<organism evidence="4">
    <name type="scientific">Schistosoma curassoni</name>
    <dbReference type="NCBI Taxonomy" id="6186"/>
    <lineage>
        <taxon>Eukaryota</taxon>
        <taxon>Metazoa</taxon>
        <taxon>Spiralia</taxon>
        <taxon>Lophotrochozoa</taxon>
        <taxon>Platyhelminthes</taxon>
        <taxon>Trematoda</taxon>
        <taxon>Digenea</taxon>
        <taxon>Strigeidida</taxon>
        <taxon>Schistosomatoidea</taxon>
        <taxon>Schistosomatidae</taxon>
        <taxon>Schistosoma</taxon>
    </lineage>
</organism>
<dbReference type="STRING" id="6186.A0A183L406"/>
<reference evidence="4" key="1">
    <citation type="submission" date="2016-06" db="UniProtKB">
        <authorList>
            <consortium name="WormBaseParasite"/>
        </authorList>
    </citation>
    <scope>IDENTIFICATION</scope>
</reference>
<accession>A0A183L406</accession>
<reference evidence="2 3" key="2">
    <citation type="submission" date="2018-11" db="EMBL/GenBank/DDBJ databases">
        <authorList>
            <consortium name="Pathogen Informatics"/>
        </authorList>
    </citation>
    <scope>NUCLEOTIDE SEQUENCE [LARGE SCALE GENOMIC DNA]</scope>
    <source>
        <strain evidence="2">Dakar</strain>
        <strain evidence="3">Dakar, Senegal</strain>
    </source>
</reference>
<protein>
    <submittedName>
        <fullName evidence="4">TMhelix containing protein</fullName>
    </submittedName>
</protein>
<dbReference type="AlphaFoldDB" id="A0A183L406"/>
<evidence type="ECO:0000313" key="3">
    <source>
        <dbReference type="Proteomes" id="UP000279833"/>
    </source>
</evidence>
<feature type="transmembrane region" description="Helical" evidence="1">
    <location>
        <begin position="28"/>
        <end position="46"/>
    </location>
</feature>
<dbReference type="EMBL" id="UZAK01048251">
    <property type="protein sequence ID" value="VDP77580.1"/>
    <property type="molecule type" value="Genomic_DNA"/>
</dbReference>
<dbReference type="Proteomes" id="UP000279833">
    <property type="component" value="Unassembled WGS sequence"/>
</dbReference>
<name>A0A183L406_9TREM</name>
<keyword evidence="3" id="KW-1185">Reference proteome</keyword>
<dbReference type="WBParaSite" id="SCUD_0002206701-mRNA-1">
    <property type="protein sequence ID" value="SCUD_0002206701-mRNA-1"/>
    <property type="gene ID" value="SCUD_0002206701"/>
</dbReference>
<keyword evidence="1" id="KW-0812">Transmembrane</keyword>
<evidence type="ECO:0000256" key="1">
    <source>
        <dbReference type="SAM" id="Phobius"/>
    </source>
</evidence>
<keyword evidence="1" id="KW-1133">Transmembrane helix</keyword>
<gene>
    <name evidence="2" type="ORF">SCUD_LOCUS22064</name>
</gene>
<evidence type="ECO:0000313" key="2">
    <source>
        <dbReference type="EMBL" id="VDP77580.1"/>
    </source>
</evidence>
<keyword evidence="1" id="KW-0472">Membrane</keyword>
<sequence>MNPDTVLRIGKVFETPYGGDGVDFVDQLNYQFTGGLLIIFIAVIGVRQYVDVNQMIAIFETGFLNNHF</sequence>
<proteinExistence type="predicted"/>
<evidence type="ECO:0000313" key="4">
    <source>
        <dbReference type="WBParaSite" id="SCUD_0002206701-mRNA-1"/>
    </source>
</evidence>